<feature type="region of interest" description="Disordered" evidence="1">
    <location>
        <begin position="278"/>
        <end position="324"/>
    </location>
</feature>
<sequence length="392" mass="43028">MKNNMLQKPLILSVLILTLLSTLIYLIAGNPEATVWSSFGLIIMGIFRTIQWIIAMTLALLVCLAFLFAVFFGAVALFDRNTSAKMFHNLKAFLLSGLLPFTGQCCCSNISSVQSSCEETTTEVKTEAPAAEQEREAMNAEITGIREHLHTTHQVLIDKIDQITSRIDSLEAMTADMAGKKQLDDMSHEVQDAVDSLAGIQSAVSAMQSCVDQTESKLQEISPDKILGDLPQRVQILEEQQSAAEPPEPVDITPLQSDINAMQSELTQVKEKADKALRAATDNAAAQTAPAVQAVQEEAPKNTPEPASAPQSAPTTAASEDKPEEHRIFSYFEDPVDREKLAELMASTLDKNMSYKHVLNFLVKELGPVKGKIISSHPSLSKDYIRQCRKNR</sequence>
<feature type="transmembrane region" description="Helical" evidence="2">
    <location>
        <begin position="53"/>
        <end position="78"/>
    </location>
</feature>
<evidence type="ECO:0000256" key="2">
    <source>
        <dbReference type="SAM" id="Phobius"/>
    </source>
</evidence>
<reference evidence="3 4" key="1">
    <citation type="submission" date="2017-01" db="EMBL/GenBank/DDBJ databases">
        <title>The cable genome- insights into the physiology and evolution of filamentous bacteria capable of sulfide oxidation via long distance electron transfer.</title>
        <authorList>
            <person name="Schreiber L."/>
            <person name="Bjerg J.T."/>
            <person name="Boggild A."/>
            <person name="Van De Vossenberg J."/>
            <person name="Meysman F."/>
            <person name="Nielsen L.P."/>
            <person name="Schramm A."/>
            <person name="Kjeldsen K.U."/>
        </authorList>
    </citation>
    <scope>NUCLEOTIDE SEQUENCE [LARGE SCALE GENOMIC DNA]</scope>
    <source>
        <strain evidence="3">A5</strain>
    </source>
</reference>
<dbReference type="Proteomes" id="UP000288892">
    <property type="component" value="Unassembled WGS sequence"/>
</dbReference>
<evidence type="ECO:0000256" key="1">
    <source>
        <dbReference type="SAM" id="MobiDB-lite"/>
    </source>
</evidence>
<keyword evidence="4" id="KW-1185">Reference proteome</keyword>
<dbReference type="EMBL" id="MTKS01000105">
    <property type="protein sequence ID" value="RWX51627.1"/>
    <property type="molecule type" value="Genomic_DNA"/>
</dbReference>
<proteinExistence type="predicted"/>
<evidence type="ECO:0000313" key="4">
    <source>
        <dbReference type="Proteomes" id="UP000288892"/>
    </source>
</evidence>
<accession>A0A444JF30</accession>
<evidence type="ECO:0000313" key="3">
    <source>
        <dbReference type="EMBL" id="RWX51627.1"/>
    </source>
</evidence>
<name>A0A444JF30_9BACT</name>
<keyword evidence="2" id="KW-0812">Transmembrane</keyword>
<keyword evidence="2" id="KW-1133">Transmembrane helix</keyword>
<dbReference type="Gene3D" id="1.20.120.330">
    <property type="entry name" value="Nucleotidyltransferases domain 2"/>
    <property type="match status" value="1"/>
</dbReference>
<feature type="compositionally biased region" description="Low complexity" evidence="1">
    <location>
        <begin position="278"/>
        <end position="297"/>
    </location>
</feature>
<comment type="caution">
    <text evidence="3">The sequence shown here is derived from an EMBL/GenBank/DDBJ whole genome shotgun (WGS) entry which is preliminary data.</text>
</comment>
<organism evidence="3 4">
    <name type="scientific">Candidatus Electrothrix marina</name>
    <dbReference type="NCBI Taxonomy" id="1859130"/>
    <lineage>
        <taxon>Bacteria</taxon>
        <taxon>Pseudomonadati</taxon>
        <taxon>Thermodesulfobacteriota</taxon>
        <taxon>Desulfobulbia</taxon>
        <taxon>Desulfobulbales</taxon>
        <taxon>Desulfobulbaceae</taxon>
        <taxon>Candidatus Electrothrix</taxon>
    </lineage>
</organism>
<keyword evidence="2" id="KW-0472">Membrane</keyword>
<feature type="compositionally biased region" description="Low complexity" evidence="1">
    <location>
        <begin position="304"/>
        <end position="318"/>
    </location>
</feature>
<gene>
    <name evidence="3" type="ORF">VU01_11053</name>
</gene>
<protein>
    <submittedName>
        <fullName evidence="3">Uncharacterized protein</fullName>
    </submittedName>
</protein>
<dbReference type="AlphaFoldDB" id="A0A444JF30"/>